<organism evidence="2 3">
    <name type="scientific">Brachionus plicatilis</name>
    <name type="common">Marine rotifer</name>
    <name type="synonym">Brachionus muelleri</name>
    <dbReference type="NCBI Taxonomy" id="10195"/>
    <lineage>
        <taxon>Eukaryota</taxon>
        <taxon>Metazoa</taxon>
        <taxon>Spiralia</taxon>
        <taxon>Gnathifera</taxon>
        <taxon>Rotifera</taxon>
        <taxon>Eurotatoria</taxon>
        <taxon>Monogononta</taxon>
        <taxon>Pseudotrocha</taxon>
        <taxon>Ploima</taxon>
        <taxon>Brachionidae</taxon>
        <taxon>Brachionus</taxon>
    </lineage>
</organism>
<comment type="caution">
    <text evidence="2">The sequence shown here is derived from an EMBL/GenBank/DDBJ whole genome shotgun (WGS) entry which is preliminary data.</text>
</comment>
<evidence type="ECO:0000313" key="2">
    <source>
        <dbReference type="EMBL" id="RNA16575.1"/>
    </source>
</evidence>
<dbReference type="EMBL" id="REGN01004675">
    <property type="protein sequence ID" value="RNA16575.1"/>
    <property type="molecule type" value="Genomic_DNA"/>
</dbReference>
<name>A0A3M7R006_BRAPC</name>
<dbReference type="AlphaFoldDB" id="A0A3M7R006"/>
<sequence length="167" mass="19067">MQTIPIAFEYVSGSHTGNKIKQQYDSIVKIFGIDKKIFKIVCDQAANNKKAFKTTLECTDEDQLVKITNMLIEKQRKLDNLEEKKQATLRNELEKEINTMNKPINCNQTKITTSIKRDKVLLELDDLSDELSQSIESDEEIDDDNLTDLDAADIDLDDFDTSFINSA</sequence>
<accession>A0A3M7R006</accession>
<keyword evidence="3" id="KW-1185">Reference proteome</keyword>
<dbReference type="Proteomes" id="UP000276133">
    <property type="component" value="Unassembled WGS sequence"/>
</dbReference>
<evidence type="ECO:0000313" key="3">
    <source>
        <dbReference type="Proteomes" id="UP000276133"/>
    </source>
</evidence>
<gene>
    <name evidence="2" type="ORF">BpHYR1_042964</name>
</gene>
<feature type="coiled-coil region" evidence="1">
    <location>
        <begin position="64"/>
        <end position="98"/>
    </location>
</feature>
<reference evidence="2 3" key="1">
    <citation type="journal article" date="2018" name="Sci. Rep.">
        <title>Genomic signatures of local adaptation to the degree of environmental predictability in rotifers.</title>
        <authorList>
            <person name="Franch-Gras L."/>
            <person name="Hahn C."/>
            <person name="Garcia-Roger E.M."/>
            <person name="Carmona M.J."/>
            <person name="Serra M."/>
            <person name="Gomez A."/>
        </authorList>
    </citation>
    <scope>NUCLEOTIDE SEQUENCE [LARGE SCALE GENOMIC DNA]</scope>
    <source>
        <strain evidence="2">HYR1</strain>
    </source>
</reference>
<evidence type="ECO:0000256" key="1">
    <source>
        <dbReference type="SAM" id="Coils"/>
    </source>
</evidence>
<keyword evidence="1" id="KW-0175">Coiled coil</keyword>
<protein>
    <submittedName>
        <fullName evidence="2">Uncharacterized protein</fullName>
    </submittedName>
</protein>
<proteinExistence type="predicted"/>